<dbReference type="InterPro" id="IPR050576">
    <property type="entry name" value="Cilia_flagella_integrity"/>
</dbReference>
<organism evidence="12">
    <name type="scientific">Lamprotornis superbus</name>
    <dbReference type="NCBI Taxonomy" id="245042"/>
    <lineage>
        <taxon>Eukaryota</taxon>
        <taxon>Metazoa</taxon>
        <taxon>Chordata</taxon>
        <taxon>Craniata</taxon>
        <taxon>Vertebrata</taxon>
        <taxon>Euteleostomi</taxon>
        <taxon>Archelosauria</taxon>
        <taxon>Archosauria</taxon>
        <taxon>Dinosauria</taxon>
        <taxon>Saurischia</taxon>
        <taxon>Theropoda</taxon>
        <taxon>Coelurosauria</taxon>
        <taxon>Aves</taxon>
        <taxon>Neognathae</taxon>
        <taxon>Neoaves</taxon>
        <taxon>Telluraves</taxon>
        <taxon>Australaves</taxon>
        <taxon>Passeriformes</taxon>
        <taxon>Sturnidae</taxon>
        <taxon>Lamprotornis</taxon>
    </lineage>
</organism>
<keyword evidence="8" id="KW-0206">Cytoskeleton</keyword>
<evidence type="ECO:0000256" key="2">
    <source>
        <dbReference type="ARBA" id="ARBA00022490"/>
    </source>
</evidence>
<comment type="similarity">
    <text evidence="10">Belongs to the DRC3 family.</text>
</comment>
<dbReference type="OrthoDB" id="27917at2759"/>
<gene>
    <name evidence="13" type="ORF">IHE44_0004111</name>
    <name evidence="12" type="ORF">IHE44_003388</name>
</gene>
<comment type="caution">
    <text evidence="12">The sequence shown here is derived from an EMBL/GenBank/DDBJ whole genome shotgun (WGS) entry which is preliminary data.</text>
</comment>
<keyword evidence="14" id="KW-1185">Reference proteome</keyword>
<keyword evidence="4" id="KW-0677">Repeat</keyword>
<keyword evidence="5" id="KW-0282">Flagellum</keyword>
<reference evidence="13" key="3">
    <citation type="submission" date="2022-01" db="EMBL/GenBank/DDBJ databases">
        <authorList>
            <person name="Rubenstein D.R."/>
        </authorList>
    </citation>
    <scope>NUCLEOTIDE SEQUENCE</scope>
    <source>
        <strain evidence="13">SS15</strain>
        <tissue evidence="13">Liver</tissue>
    </source>
</reference>
<reference evidence="12" key="1">
    <citation type="submission" date="2020-10" db="EMBL/GenBank/DDBJ databases">
        <title>Feather gene expression reveals the developmental basis of iridescence in African starlings.</title>
        <authorList>
            <person name="Rubenstein D.R."/>
        </authorList>
    </citation>
    <scope>NUCLEOTIDE SEQUENCE</scope>
    <source>
        <strain evidence="12">SS15</strain>
        <tissue evidence="12">Liver</tissue>
    </source>
</reference>
<dbReference type="EMBL" id="JADDUC020000017">
    <property type="protein sequence ID" value="KAI1233670.1"/>
    <property type="molecule type" value="Genomic_DNA"/>
</dbReference>
<evidence type="ECO:0000256" key="8">
    <source>
        <dbReference type="ARBA" id="ARBA00023212"/>
    </source>
</evidence>
<dbReference type="InterPro" id="IPR001611">
    <property type="entry name" value="Leu-rich_rpt"/>
</dbReference>
<keyword evidence="2" id="KW-0963">Cytoplasm</keyword>
<dbReference type="AlphaFoldDB" id="A0A835NL40"/>
<dbReference type="Proteomes" id="UP000618051">
    <property type="component" value="Unassembled WGS sequence"/>
</dbReference>
<evidence type="ECO:0000313" key="12">
    <source>
        <dbReference type="EMBL" id="KAG0116951.1"/>
    </source>
</evidence>
<dbReference type="Pfam" id="PF14580">
    <property type="entry name" value="LRR_9"/>
    <property type="match status" value="1"/>
</dbReference>
<dbReference type="EMBL" id="JADDUC010000155">
    <property type="protein sequence ID" value="KAG0116951.1"/>
    <property type="molecule type" value="Genomic_DNA"/>
</dbReference>
<dbReference type="Gene3D" id="3.80.10.10">
    <property type="entry name" value="Ribonuclease Inhibitor"/>
    <property type="match status" value="1"/>
</dbReference>
<keyword evidence="3" id="KW-0433">Leucine-rich repeat</keyword>
<protein>
    <recommendedName>
        <fullName evidence="11">Dynein regulatory complex subunit 3</fullName>
    </recommendedName>
</protein>
<evidence type="ECO:0000256" key="1">
    <source>
        <dbReference type="ARBA" id="ARBA00004611"/>
    </source>
</evidence>
<evidence type="ECO:0000256" key="6">
    <source>
        <dbReference type="ARBA" id="ARBA00023054"/>
    </source>
</evidence>
<keyword evidence="7" id="KW-0969">Cilium</keyword>
<evidence type="ECO:0000256" key="11">
    <source>
        <dbReference type="ARBA" id="ARBA00040950"/>
    </source>
</evidence>
<keyword evidence="6" id="KW-0175">Coiled coil</keyword>
<evidence type="ECO:0000313" key="13">
    <source>
        <dbReference type="EMBL" id="KAI1233670.1"/>
    </source>
</evidence>
<evidence type="ECO:0000256" key="3">
    <source>
        <dbReference type="ARBA" id="ARBA00022614"/>
    </source>
</evidence>
<dbReference type="PROSITE" id="PS51450">
    <property type="entry name" value="LRR"/>
    <property type="match status" value="3"/>
</dbReference>
<evidence type="ECO:0000256" key="9">
    <source>
        <dbReference type="ARBA" id="ARBA00023273"/>
    </source>
</evidence>
<comment type="subcellular location">
    <subcellularLocation>
        <location evidence="1">Cytoplasm</location>
        <location evidence="1">Cytoskeleton</location>
        <location evidence="1">Flagellum axoneme</location>
    </subcellularLocation>
</comment>
<feature type="non-terminal residue" evidence="12">
    <location>
        <position position="517"/>
    </location>
</feature>
<dbReference type="PANTHER" id="PTHR45973:SF12">
    <property type="entry name" value="DYNEIN REGULATORY COMPLEX SUBUNIT 3"/>
    <property type="match status" value="1"/>
</dbReference>
<sequence length="517" mass="59775">MVQKAIEEKCPEDLGDLARRESTNWKFVTELQLSFKSILQIDNLWPLENLTKLQLDNNIIEKIEGLQSLVHLVWLDLSFNNIEVIEGLDTLVKLQDLSLYSNRISKIEHMDTLQELQIFSIGKNNLTILEDVVYLRRLKSLRTLNLSGNPFCNEEHYTLFVVAHLPSLVYLDFKIVRDSTVRFLHSLLGKLGSSISQSLCFVVARCFHGLLGVSSVFMELCLHQCSAAAEVPIGETHPEDWQQAGIFILLILLCFSSKTAFVEYLNGSLLFDSLYEEDREASKLASLPGVEDLLQAYPCWKEFVSVCENLYNYGLEEYEKREAEVSKFYKRLHEILAVNQEESKRIISDFESRNRRRLDELYQAGSGNLAESERAQGKEDIRQLWDALMTLEALVSNDLEELLQDFKRSIDVIASTFTENIQGIYPFHTMFCTFNQCRDLENEHHEKLMGIVIATLEKLDMDPFDESLPDDVQRLFEDKNTIVNIINTSHSIRLRKIDKRESDMLCNIYQWQISETE</sequence>
<evidence type="ECO:0000256" key="4">
    <source>
        <dbReference type="ARBA" id="ARBA00022737"/>
    </source>
</evidence>
<proteinExistence type="inferred from homology"/>
<evidence type="ECO:0000256" key="5">
    <source>
        <dbReference type="ARBA" id="ARBA00022846"/>
    </source>
</evidence>
<dbReference type="PANTHER" id="PTHR45973">
    <property type="entry name" value="PROTEIN PHOSPHATASE 1 REGULATORY SUBUNIT SDS22-RELATED"/>
    <property type="match status" value="1"/>
</dbReference>
<evidence type="ECO:0000256" key="7">
    <source>
        <dbReference type="ARBA" id="ARBA00023069"/>
    </source>
</evidence>
<evidence type="ECO:0000313" key="14">
    <source>
        <dbReference type="Proteomes" id="UP000618051"/>
    </source>
</evidence>
<keyword evidence="9" id="KW-0966">Cell projection</keyword>
<reference evidence="13 14" key="2">
    <citation type="journal article" date="2021" name="J. Hered.">
        <title>Feather Gene Expression Elucidates the Developmental Basis of Plumage Iridescence in African Starlings.</title>
        <authorList>
            <person name="Rubenstein D.R."/>
            <person name="Corvelo A."/>
            <person name="MacManes M.D."/>
            <person name="Maia R."/>
            <person name="Narzisi G."/>
            <person name="Rousaki A."/>
            <person name="Vandenabeele P."/>
            <person name="Shawkey M.D."/>
            <person name="Solomon J."/>
        </authorList>
    </citation>
    <scope>NUCLEOTIDE SEQUENCE [LARGE SCALE GENOMIC DNA]</scope>
    <source>
        <strain evidence="13">SS15</strain>
    </source>
</reference>
<dbReference type="GO" id="GO:0005929">
    <property type="term" value="C:cilium"/>
    <property type="evidence" value="ECO:0007669"/>
    <property type="project" value="TreeGrafter"/>
</dbReference>
<dbReference type="SUPFAM" id="SSF52075">
    <property type="entry name" value="Outer arm dynein light chain 1"/>
    <property type="match status" value="1"/>
</dbReference>
<name>A0A835NL40_9PASS</name>
<dbReference type="InterPro" id="IPR032675">
    <property type="entry name" value="LRR_dom_sf"/>
</dbReference>
<evidence type="ECO:0000256" key="10">
    <source>
        <dbReference type="ARBA" id="ARBA00038378"/>
    </source>
</evidence>
<dbReference type="SMART" id="SM00365">
    <property type="entry name" value="LRR_SD22"/>
    <property type="match status" value="4"/>
</dbReference>
<accession>A0A835NL40</accession>